<name>A0A1M4Y4F8_MARH1</name>
<dbReference type="STRING" id="1122195.SAMN02745164_01586"/>
<accession>A0A1M4Y4F8</accession>
<reference evidence="2" key="1">
    <citation type="submission" date="2016-11" db="EMBL/GenBank/DDBJ databases">
        <authorList>
            <person name="Varghese N."/>
            <person name="Submissions S."/>
        </authorList>
    </citation>
    <scope>NUCLEOTIDE SEQUENCE [LARGE SCALE GENOMIC DNA]</scope>
    <source>
        <strain evidence="2">DSM 16785</strain>
    </source>
</reference>
<evidence type="ECO:0000259" key="1">
    <source>
        <dbReference type="Pfam" id="PF04230"/>
    </source>
</evidence>
<dbReference type="InterPro" id="IPR007345">
    <property type="entry name" value="Polysacch_pyruvyl_Trfase"/>
</dbReference>
<dbReference type="AlphaFoldDB" id="A0A1M4Y4F8"/>
<sequence length="365" mass="42793">MKYLILHRAIKNFGDFLIFERGKRLIEVLIPEATIFTGNAYTPLEKQFSNNEINNFDLIIIPGGPGIRGKIYPNVYPLKTTIPIIFLGVGSNISYWKVLNNNITVNFSEESYRFLKNIEKFAPLGVRDYITKKILSDVNIASQMNGCPAWYDFDYFGKEFERIDKINKIILSSPSKKENLNQFIDMIKILRKIFFDVEIFISFNHGFFEENKNSTHYYIYKSIFDISKKMNLSLIDMSGSIKNSSIYDECDLHIGYRVHTHIYFISHRKPSYLIAEDSRAIGVCKAIPTPYFKSWENTKFNQILLKTIYKKFKIPISFKNISENVIFELFNDIESNFSRFKGIGKIIDSYFENNMKKYILKYISR</sequence>
<dbReference type="RefSeq" id="WP_072865201.1">
    <property type="nucleotide sequence ID" value="NZ_FQUI01000027.1"/>
</dbReference>
<comment type="caution">
    <text evidence="2">The sequence shown here is derived from an EMBL/GenBank/DDBJ whole genome shotgun (WGS) entry which is preliminary data.</text>
</comment>
<protein>
    <submittedName>
        <fullName evidence="2">Polysaccharide pyruvyl transferase</fullName>
    </submittedName>
</protein>
<gene>
    <name evidence="2" type="ORF">SAMN02745164_01586</name>
</gene>
<dbReference type="GO" id="GO:0016740">
    <property type="term" value="F:transferase activity"/>
    <property type="evidence" value="ECO:0007669"/>
    <property type="project" value="UniProtKB-KW"/>
</dbReference>
<evidence type="ECO:0000313" key="2">
    <source>
        <dbReference type="EMBL" id="SHF00362.1"/>
    </source>
</evidence>
<evidence type="ECO:0000313" key="3">
    <source>
        <dbReference type="Proteomes" id="UP000184334"/>
    </source>
</evidence>
<dbReference type="OrthoDB" id="9802987at2"/>
<dbReference type="Proteomes" id="UP000184334">
    <property type="component" value="Unassembled WGS sequence"/>
</dbReference>
<keyword evidence="2" id="KW-0808">Transferase</keyword>
<keyword evidence="3" id="KW-1185">Reference proteome</keyword>
<dbReference type="Pfam" id="PF04230">
    <property type="entry name" value="PS_pyruv_trans"/>
    <property type="match status" value="1"/>
</dbReference>
<dbReference type="EMBL" id="FQUI01000027">
    <property type="protein sequence ID" value="SHF00362.1"/>
    <property type="molecule type" value="Genomic_DNA"/>
</dbReference>
<proteinExistence type="predicted"/>
<feature type="domain" description="Polysaccharide pyruvyl transferase" evidence="1">
    <location>
        <begin position="12"/>
        <end position="278"/>
    </location>
</feature>
<organism evidence="2 3">
    <name type="scientific">Marinitoga hydrogenitolerans (strain DSM 16785 / JCM 12826 / AT1271)</name>
    <dbReference type="NCBI Taxonomy" id="1122195"/>
    <lineage>
        <taxon>Bacteria</taxon>
        <taxon>Thermotogati</taxon>
        <taxon>Thermotogota</taxon>
        <taxon>Thermotogae</taxon>
        <taxon>Petrotogales</taxon>
        <taxon>Petrotogaceae</taxon>
        <taxon>Marinitoga</taxon>
    </lineage>
</organism>